<proteinExistence type="predicted"/>
<dbReference type="Gene3D" id="3.90.230.10">
    <property type="entry name" value="Creatinase/methionine aminopeptidase superfamily"/>
    <property type="match status" value="1"/>
</dbReference>
<reference evidence="4" key="1">
    <citation type="submission" date="2025-08" db="UniProtKB">
        <authorList>
            <consortium name="RefSeq"/>
        </authorList>
    </citation>
    <scope>IDENTIFICATION</scope>
    <source>
        <tissue evidence="4">Testes</tissue>
    </source>
</reference>
<keyword evidence="3" id="KW-1185">Reference proteome</keyword>
<dbReference type="Gene3D" id="3.40.350.10">
    <property type="entry name" value="Creatinase/prolidase N-terminal domain"/>
    <property type="match status" value="2"/>
</dbReference>
<dbReference type="SUPFAM" id="SSF53092">
    <property type="entry name" value="Creatinase/prolidase N-terminal domain"/>
    <property type="match status" value="1"/>
</dbReference>
<feature type="non-terminal residue" evidence="4">
    <location>
        <position position="613"/>
    </location>
</feature>
<dbReference type="GeneID" id="102808525"/>
<organism evidence="3 4">
    <name type="scientific">Saccoglossus kowalevskii</name>
    <name type="common">Acorn worm</name>
    <dbReference type="NCBI Taxonomy" id="10224"/>
    <lineage>
        <taxon>Eukaryota</taxon>
        <taxon>Metazoa</taxon>
        <taxon>Hemichordata</taxon>
        <taxon>Enteropneusta</taxon>
        <taxon>Harrimaniidae</taxon>
        <taxon>Saccoglossus</taxon>
    </lineage>
</organism>
<dbReference type="Proteomes" id="UP000694865">
    <property type="component" value="Unplaced"/>
</dbReference>
<dbReference type="InterPro" id="IPR000994">
    <property type="entry name" value="Pept_M24"/>
</dbReference>
<dbReference type="Pfam" id="PF00557">
    <property type="entry name" value="Peptidase_M24"/>
    <property type="match status" value="1"/>
</dbReference>
<dbReference type="InterPro" id="IPR029149">
    <property type="entry name" value="Creatin/AminoP/Spt16_N"/>
</dbReference>
<dbReference type="RefSeq" id="XP_006816876.1">
    <property type="nucleotide sequence ID" value="XM_006816813.1"/>
</dbReference>
<dbReference type="PANTHER" id="PTHR43763">
    <property type="entry name" value="XAA-PRO AMINOPEPTIDASE 1"/>
    <property type="match status" value="1"/>
</dbReference>
<dbReference type="Pfam" id="PF01321">
    <property type="entry name" value="Creatinase_N"/>
    <property type="match status" value="1"/>
</dbReference>
<evidence type="ECO:0000259" key="1">
    <source>
        <dbReference type="Pfam" id="PF00557"/>
    </source>
</evidence>
<feature type="domain" description="Peptidase M24" evidence="1">
    <location>
        <begin position="353"/>
        <end position="576"/>
    </location>
</feature>
<dbReference type="InterPro" id="IPR000587">
    <property type="entry name" value="Creatinase_N"/>
</dbReference>
<feature type="domain" description="Creatinase N-terminal" evidence="2">
    <location>
        <begin position="70"/>
        <end position="151"/>
    </location>
</feature>
<dbReference type="Pfam" id="PF16189">
    <property type="entry name" value="Creatinase_N_2"/>
    <property type="match status" value="1"/>
</dbReference>
<dbReference type="SUPFAM" id="SSF55920">
    <property type="entry name" value="Creatinase/aminopeptidase"/>
    <property type="match status" value="1"/>
</dbReference>
<dbReference type="PANTHER" id="PTHR43763:SF18">
    <property type="entry name" value="XAA-PRO AMINOPEPTIDASE 1"/>
    <property type="match status" value="1"/>
</dbReference>
<dbReference type="InterPro" id="IPR036005">
    <property type="entry name" value="Creatinase/aminopeptidase-like"/>
</dbReference>
<sequence>MQSIPILLFITEFCNELNNSEHHGVQLTADLIELFCLIFADDIAIVSDSVVGLQRLLDKLELYCGRWSLAIVTHNQSALWTDGRYYLQAEQQLDCNWILMKSSEAETQKPWDWLIDVLPSGTIQEPILVAFDPTLISISAYNKYNKAFKSTQSAGVYIEMYSHEQNLIDIIWNDRPDCPNEPLFALDIKWTGEEWYDKVIDHREEMKKVGADIMVLHALDDTAWFFNLRGMDIPYNPVFFGYTIIEMEKTTLFVKNVEKLIVDDIHSHLLQDKNDQSAGCANIDNNHKCLHILEYDIFLPTLNNKSNESDFTKVWISTTASYGIYGNVPTMRQYSAAVPTQLMKAQKNKNEIEGMREGNIQDAVAMIEWMHWMEGAVVNAAGDIDKLSEISADKKVQEFRRKQPDFVMPSFGAISAFGPNGAVIHYSSTPDTNVAITDNNMYLLDSGGQYRCGATTDITRTMHYGEPEARHREAYTRVLQGAIDLSRSIFPEGTWGRDVDIHARQQLWNNGWNYKHGTGHGIGAMLNVHEGPQRIAYGYRAGEAALSPGMFTSDEPGYYEDHDYGVRIETVFMTTEAETPNNFDGKQYYTFEEVSFVPYEPKLIKYEMMTRQQ</sequence>
<dbReference type="CDD" id="cd01085">
    <property type="entry name" value="APP"/>
    <property type="match status" value="1"/>
</dbReference>
<protein>
    <submittedName>
        <fullName evidence="4">Xaa-Pro aminopeptidase 1-like</fullName>
    </submittedName>
</protein>
<name>A0ABM0MA35_SACKO</name>
<evidence type="ECO:0000313" key="4">
    <source>
        <dbReference type="RefSeq" id="XP_006816876.1"/>
    </source>
</evidence>
<gene>
    <name evidence="4" type="primary">LOC102808525</name>
</gene>
<evidence type="ECO:0000313" key="3">
    <source>
        <dbReference type="Proteomes" id="UP000694865"/>
    </source>
</evidence>
<evidence type="ECO:0000259" key="2">
    <source>
        <dbReference type="Pfam" id="PF01321"/>
    </source>
</evidence>
<accession>A0ABM0MA35</accession>
<dbReference type="InterPro" id="IPR050422">
    <property type="entry name" value="X-Pro_aminopeptidase_P"/>
</dbReference>
<dbReference type="InterPro" id="IPR033740">
    <property type="entry name" value="Pept_M24B"/>
</dbReference>